<keyword evidence="3 5" id="KW-1133">Transmembrane helix</keyword>
<dbReference type="GO" id="GO:0070941">
    <property type="term" value="P:eisosome assembly"/>
    <property type="evidence" value="ECO:0007669"/>
    <property type="project" value="TreeGrafter"/>
</dbReference>
<protein>
    <recommendedName>
        <fullName evidence="6">MARVEL domain-containing protein</fullName>
    </recommendedName>
</protein>
<feature type="transmembrane region" description="Helical" evidence="5">
    <location>
        <begin position="12"/>
        <end position="30"/>
    </location>
</feature>
<feature type="transmembrane region" description="Helical" evidence="5">
    <location>
        <begin position="70"/>
        <end position="92"/>
    </location>
</feature>
<evidence type="ECO:0000256" key="5">
    <source>
        <dbReference type="SAM" id="Phobius"/>
    </source>
</evidence>
<dbReference type="GO" id="GO:0032126">
    <property type="term" value="C:eisosome"/>
    <property type="evidence" value="ECO:0007669"/>
    <property type="project" value="TreeGrafter"/>
</dbReference>
<name>A0A9W8Z1H0_9PEZI</name>
<dbReference type="GO" id="GO:0072659">
    <property type="term" value="P:protein localization to plasma membrane"/>
    <property type="evidence" value="ECO:0007669"/>
    <property type="project" value="TreeGrafter"/>
</dbReference>
<keyword evidence="2 5" id="KW-0812">Transmembrane</keyword>
<dbReference type="InterPro" id="IPR052649">
    <property type="entry name" value="NCE102-like"/>
</dbReference>
<organism evidence="7 8">
    <name type="scientific">Gnomoniopsis smithogilvyi</name>
    <dbReference type="NCBI Taxonomy" id="1191159"/>
    <lineage>
        <taxon>Eukaryota</taxon>
        <taxon>Fungi</taxon>
        <taxon>Dikarya</taxon>
        <taxon>Ascomycota</taxon>
        <taxon>Pezizomycotina</taxon>
        <taxon>Sordariomycetes</taxon>
        <taxon>Sordariomycetidae</taxon>
        <taxon>Diaporthales</taxon>
        <taxon>Gnomoniaceae</taxon>
        <taxon>Gnomoniopsis</taxon>
    </lineage>
</organism>
<dbReference type="EMBL" id="JAPEVB010000001">
    <property type="protein sequence ID" value="KAJ4397136.1"/>
    <property type="molecule type" value="Genomic_DNA"/>
</dbReference>
<gene>
    <name evidence="7" type="ORF">N0V93_001360</name>
</gene>
<dbReference type="PANTHER" id="PTHR28165:SF2">
    <property type="entry name" value="MARVEL DOMAIN-CONTAINING PROTEIN"/>
    <property type="match status" value="1"/>
</dbReference>
<evidence type="ECO:0000313" key="7">
    <source>
        <dbReference type="EMBL" id="KAJ4397136.1"/>
    </source>
</evidence>
<dbReference type="OrthoDB" id="2017497at2759"/>
<proteinExistence type="predicted"/>
<evidence type="ECO:0000256" key="2">
    <source>
        <dbReference type="ARBA" id="ARBA00022692"/>
    </source>
</evidence>
<comment type="caution">
    <text evidence="7">The sequence shown here is derived from an EMBL/GenBank/DDBJ whole genome shotgun (WGS) entry which is preliminary data.</text>
</comment>
<dbReference type="PANTHER" id="PTHR28165">
    <property type="entry name" value="NON-CLASSICAL EXPORT PROTEIN 2-RELATED"/>
    <property type="match status" value="1"/>
</dbReference>
<evidence type="ECO:0000313" key="8">
    <source>
        <dbReference type="Proteomes" id="UP001140453"/>
    </source>
</evidence>
<accession>A0A9W8Z1H0</accession>
<comment type="subcellular location">
    <subcellularLocation>
        <location evidence="1">Membrane</location>
        <topology evidence="1">Multi-pass membrane protein</topology>
    </subcellularLocation>
</comment>
<feature type="transmembrane region" description="Helical" evidence="5">
    <location>
        <begin position="42"/>
        <end position="63"/>
    </location>
</feature>
<evidence type="ECO:0000259" key="6">
    <source>
        <dbReference type="Pfam" id="PF01284"/>
    </source>
</evidence>
<evidence type="ECO:0000256" key="3">
    <source>
        <dbReference type="ARBA" id="ARBA00022989"/>
    </source>
</evidence>
<dbReference type="AlphaFoldDB" id="A0A9W8Z1H0"/>
<feature type="domain" description="MARVEL" evidence="6">
    <location>
        <begin position="6"/>
        <end position="176"/>
    </location>
</feature>
<dbReference type="InterPro" id="IPR008253">
    <property type="entry name" value="Marvel"/>
</dbReference>
<feature type="transmembrane region" description="Helical" evidence="5">
    <location>
        <begin position="163"/>
        <end position="181"/>
    </location>
</feature>
<dbReference type="GO" id="GO:0005886">
    <property type="term" value="C:plasma membrane"/>
    <property type="evidence" value="ECO:0007669"/>
    <property type="project" value="TreeGrafter"/>
</dbReference>
<sequence length="194" mass="20760">MLSIISIVFRSLQILFAVVVVGLSATFMKAQEYGDSPTTTRFSVFVGAFGMIAGALGLVAVFLDRIPSLVPMVIDGLGALFFLAGGIAWAVAMKGQTCTEASLKKLYDNALLNQGCPPNQKLSSNEGPYCYVAGTQKEDGWPLTDLWPSPLKGLCQKAFANETFQFVGFASFVILVGLSFLQAKRKGSKPTFVA</sequence>
<dbReference type="Proteomes" id="UP001140453">
    <property type="component" value="Unassembled WGS sequence"/>
</dbReference>
<keyword evidence="8" id="KW-1185">Reference proteome</keyword>
<keyword evidence="4 5" id="KW-0472">Membrane</keyword>
<dbReference type="Pfam" id="PF01284">
    <property type="entry name" value="MARVEL"/>
    <property type="match status" value="1"/>
</dbReference>
<evidence type="ECO:0000256" key="1">
    <source>
        <dbReference type="ARBA" id="ARBA00004141"/>
    </source>
</evidence>
<evidence type="ECO:0000256" key="4">
    <source>
        <dbReference type="ARBA" id="ARBA00023136"/>
    </source>
</evidence>
<reference evidence="7" key="1">
    <citation type="submission" date="2022-10" db="EMBL/GenBank/DDBJ databases">
        <title>Tapping the CABI collections for fungal endophytes: first genome assemblies for Collariella, Neodidymelliopsis, Ascochyta clinopodiicola, Didymella pomorum, Didymosphaeria variabile, Neocosmospora piperis and Neocucurbitaria cava.</title>
        <authorList>
            <person name="Hill R."/>
        </authorList>
    </citation>
    <scope>NUCLEOTIDE SEQUENCE</scope>
    <source>
        <strain evidence="7">IMI 355082</strain>
    </source>
</reference>